<feature type="transmembrane region" description="Helical" evidence="1">
    <location>
        <begin position="310"/>
        <end position="328"/>
    </location>
</feature>
<dbReference type="Proteomes" id="UP000605361">
    <property type="component" value="Unassembled WGS sequence"/>
</dbReference>
<dbReference type="PANTHER" id="PTHR10859">
    <property type="entry name" value="GLYCOSYL TRANSFERASE"/>
    <property type="match status" value="1"/>
</dbReference>
<evidence type="ECO:0000256" key="1">
    <source>
        <dbReference type="SAM" id="Phobius"/>
    </source>
</evidence>
<dbReference type="InterPro" id="IPR029044">
    <property type="entry name" value="Nucleotide-diphossugar_trans"/>
</dbReference>
<gene>
    <name evidence="3" type="ORF">ITP53_18135</name>
</gene>
<feature type="transmembrane region" description="Helical" evidence="1">
    <location>
        <begin position="374"/>
        <end position="392"/>
    </location>
</feature>
<dbReference type="InterPro" id="IPR001173">
    <property type="entry name" value="Glyco_trans_2-like"/>
</dbReference>
<organism evidence="3 4">
    <name type="scientific">Nonomuraea cypriaca</name>
    <dbReference type="NCBI Taxonomy" id="1187855"/>
    <lineage>
        <taxon>Bacteria</taxon>
        <taxon>Bacillati</taxon>
        <taxon>Actinomycetota</taxon>
        <taxon>Actinomycetes</taxon>
        <taxon>Streptosporangiales</taxon>
        <taxon>Streptosporangiaceae</taxon>
        <taxon>Nonomuraea</taxon>
    </lineage>
</organism>
<keyword evidence="1" id="KW-1133">Transmembrane helix</keyword>
<feature type="domain" description="Glycosyltransferase 2-like" evidence="2">
    <location>
        <begin position="25"/>
        <end position="187"/>
    </location>
</feature>
<protein>
    <submittedName>
        <fullName evidence="3">Glycosyltransferase</fullName>
    </submittedName>
</protein>
<keyword evidence="4" id="KW-1185">Reference proteome</keyword>
<keyword evidence="1" id="KW-0472">Membrane</keyword>
<comment type="caution">
    <text evidence="3">The sequence shown here is derived from an EMBL/GenBank/DDBJ whole genome shotgun (WGS) entry which is preliminary data.</text>
</comment>
<dbReference type="Pfam" id="PF00535">
    <property type="entry name" value="Glycos_transf_2"/>
    <property type="match status" value="1"/>
</dbReference>
<dbReference type="AlphaFoldDB" id="A0A931A9S1"/>
<feature type="transmembrane region" description="Helical" evidence="1">
    <location>
        <begin position="285"/>
        <end position="304"/>
    </location>
</feature>
<dbReference type="GO" id="GO:0006487">
    <property type="term" value="P:protein N-linked glycosylation"/>
    <property type="evidence" value="ECO:0007669"/>
    <property type="project" value="TreeGrafter"/>
</dbReference>
<dbReference type="EMBL" id="JADOGI010000049">
    <property type="protein sequence ID" value="MBF8187620.1"/>
    <property type="molecule type" value="Genomic_DNA"/>
</dbReference>
<dbReference type="PANTHER" id="PTHR10859:SF91">
    <property type="entry name" value="DOLICHYL-PHOSPHATE BETA-GLUCOSYLTRANSFERASE"/>
    <property type="match status" value="1"/>
</dbReference>
<evidence type="ECO:0000313" key="3">
    <source>
        <dbReference type="EMBL" id="MBF8187620.1"/>
    </source>
</evidence>
<dbReference type="Gene3D" id="3.90.550.10">
    <property type="entry name" value="Spore Coat Polysaccharide Biosynthesis Protein SpsA, Chain A"/>
    <property type="match status" value="1"/>
</dbReference>
<keyword evidence="1" id="KW-0812">Transmembrane</keyword>
<reference evidence="3" key="1">
    <citation type="submission" date="2020-11" db="EMBL/GenBank/DDBJ databases">
        <title>Whole-genome analyses of Nonomuraea sp. K274.</title>
        <authorList>
            <person name="Veyisoglu A."/>
        </authorList>
    </citation>
    <scope>NUCLEOTIDE SEQUENCE</scope>
    <source>
        <strain evidence="3">K274</strain>
    </source>
</reference>
<accession>A0A931A9S1</accession>
<name>A0A931A9S1_9ACTN</name>
<feature type="transmembrane region" description="Helical" evidence="1">
    <location>
        <begin position="348"/>
        <end position="368"/>
    </location>
</feature>
<proteinExistence type="predicted"/>
<sequence length="402" mass="43911">MDTRAAMEPSRRTLDSATRPASVDIVIPVLNEERALPGCVRTLAGFLEGFPLPWRITIVDNGSTDTTWPVATALAGEFEGVHARRLDIRGRGAALRAAWLDSPADIVAYMDVDLSTDLDALFPLVAAVASGHSEIAIGTRLAHSARTRRSLRREVVSRAYNALLRHGFGAGFSDAQCGFKAVRTDVVRPLMAKVEDDGWFFDTELLLLAEHNGLRVHEVPVDWIEDVDSRVRVVRTALDDLKGLARVGWSMAMGRAGVEVTRSEPTPTHPDAMVARPRAVTLAKFLIFAAIGVISGILYTFTYLPLREVWSPAMTNLGALVLAGIINIEANRRWTFKRRTAVRFRAAVLLLANYALTTMAVLAVPAGAGRLAEVGAVVATYCLLTLIRFIALDRWVFSGTRN</sequence>
<dbReference type="SUPFAM" id="SSF53448">
    <property type="entry name" value="Nucleotide-diphospho-sugar transferases"/>
    <property type="match status" value="1"/>
</dbReference>
<dbReference type="RefSeq" id="WP_195896583.1">
    <property type="nucleotide sequence ID" value="NZ_JADOGI010000049.1"/>
</dbReference>
<evidence type="ECO:0000313" key="4">
    <source>
        <dbReference type="Proteomes" id="UP000605361"/>
    </source>
</evidence>
<evidence type="ECO:0000259" key="2">
    <source>
        <dbReference type="Pfam" id="PF00535"/>
    </source>
</evidence>